<dbReference type="NCBIfam" id="TIGR04183">
    <property type="entry name" value="Por_Secre_tail"/>
    <property type="match status" value="1"/>
</dbReference>
<protein>
    <submittedName>
        <fullName evidence="4">T9SS type A sorting domain-containing protein</fullName>
    </submittedName>
</protein>
<evidence type="ECO:0000256" key="2">
    <source>
        <dbReference type="SAM" id="MobiDB-lite"/>
    </source>
</evidence>
<proteinExistence type="predicted"/>
<keyword evidence="5" id="KW-1185">Reference proteome</keyword>
<feature type="region of interest" description="Disordered" evidence="2">
    <location>
        <begin position="1"/>
        <end position="47"/>
    </location>
</feature>
<dbReference type="SUPFAM" id="SSF103647">
    <property type="entry name" value="TSP type-3 repeat"/>
    <property type="match status" value="1"/>
</dbReference>
<keyword evidence="1" id="KW-0732">Signal</keyword>
<feature type="compositionally biased region" description="Polar residues" evidence="2">
    <location>
        <begin position="1"/>
        <end position="18"/>
    </location>
</feature>
<reference evidence="4 5" key="1">
    <citation type="submission" date="2020-04" db="EMBL/GenBank/DDBJ databases">
        <authorList>
            <person name="Yoon J."/>
        </authorList>
    </citation>
    <scope>NUCLEOTIDE SEQUENCE [LARGE SCALE GENOMIC DNA]</scope>
    <source>
        <strain evidence="4 5">DJ-13</strain>
    </source>
</reference>
<feature type="compositionally biased region" description="Acidic residues" evidence="2">
    <location>
        <begin position="28"/>
        <end position="37"/>
    </location>
</feature>
<dbReference type="EMBL" id="JAAWWL010000002">
    <property type="protein sequence ID" value="NKI32003.1"/>
    <property type="molecule type" value="Genomic_DNA"/>
</dbReference>
<dbReference type="Proteomes" id="UP000718451">
    <property type="component" value="Unassembled WGS sequence"/>
</dbReference>
<sequence length="333" mass="35933">MDNDGVPNSQDLCNNTPQGEAVNADGCADSELDDDNDGVTNADDLCPNTPSGVEVDFAGCELPPDDDGDGVANEDDICPNTPSGSLVDVNGCEIFTLPASNFTLSSVGISCIGVFDGQINIQAERTLNYSARLRAVSFAESQNFTQNLTFDNLPAGTFELCITVNGVEDFESCSTIVVDAPSSLSVFSEFIEESNLLQLRLEGGNEYEINLNGTSFTTTSNEIELKLSEEENILQISTDKSCQGIFEATYVLKGTVLAYPNPFKNNLTIVRSPASSGEIEIKFYDISGRVLLTDQMDSSNSQKEIDTAFLPQGVYLVQVFENGFVSHLKLIKQ</sequence>
<evidence type="ECO:0000259" key="3">
    <source>
        <dbReference type="Pfam" id="PF18962"/>
    </source>
</evidence>
<feature type="domain" description="Secretion system C-terminal sorting" evidence="3">
    <location>
        <begin position="259"/>
        <end position="323"/>
    </location>
</feature>
<organism evidence="4 5">
    <name type="scientific">Croceivirga thetidis</name>
    <dbReference type="NCBI Taxonomy" id="2721623"/>
    <lineage>
        <taxon>Bacteria</taxon>
        <taxon>Pseudomonadati</taxon>
        <taxon>Bacteroidota</taxon>
        <taxon>Flavobacteriia</taxon>
        <taxon>Flavobacteriales</taxon>
        <taxon>Flavobacteriaceae</taxon>
        <taxon>Croceivirga</taxon>
    </lineage>
</organism>
<accession>A0ABX1GQ11</accession>
<gene>
    <name evidence="4" type="ORF">HCU67_08600</name>
</gene>
<evidence type="ECO:0000256" key="1">
    <source>
        <dbReference type="ARBA" id="ARBA00022729"/>
    </source>
</evidence>
<dbReference type="Pfam" id="PF18962">
    <property type="entry name" value="Por_Secre_tail"/>
    <property type="match status" value="1"/>
</dbReference>
<evidence type="ECO:0000313" key="4">
    <source>
        <dbReference type="EMBL" id="NKI32003.1"/>
    </source>
</evidence>
<dbReference type="InterPro" id="IPR028974">
    <property type="entry name" value="TSP_type-3_rpt"/>
</dbReference>
<dbReference type="Gene3D" id="4.10.1080.10">
    <property type="entry name" value="TSP type-3 repeat"/>
    <property type="match status" value="1"/>
</dbReference>
<dbReference type="InterPro" id="IPR026444">
    <property type="entry name" value="Secre_tail"/>
</dbReference>
<dbReference type="InterPro" id="IPR003367">
    <property type="entry name" value="Thrombospondin_3-like_rpt"/>
</dbReference>
<dbReference type="Pfam" id="PF02412">
    <property type="entry name" value="TSP_3"/>
    <property type="match status" value="3"/>
</dbReference>
<comment type="caution">
    <text evidence="4">The sequence shown here is derived from an EMBL/GenBank/DDBJ whole genome shotgun (WGS) entry which is preliminary data.</text>
</comment>
<name>A0ABX1GQ11_9FLAO</name>
<evidence type="ECO:0000313" key="5">
    <source>
        <dbReference type="Proteomes" id="UP000718451"/>
    </source>
</evidence>